<comment type="caution">
    <text evidence="1">The sequence shown here is derived from an EMBL/GenBank/DDBJ whole genome shotgun (WGS) entry which is preliminary data.</text>
</comment>
<keyword evidence="2" id="KW-1185">Reference proteome</keyword>
<dbReference type="EMBL" id="CAJVQB010000611">
    <property type="protein sequence ID" value="CAG8498278.1"/>
    <property type="molecule type" value="Genomic_DNA"/>
</dbReference>
<name>A0ABM8W157_GIGMA</name>
<protein>
    <submittedName>
        <fullName evidence="1">43614_t:CDS:1</fullName>
    </submittedName>
</protein>
<gene>
    <name evidence="1" type="ORF">GMARGA_LOCUS2070</name>
</gene>
<accession>A0ABM8W157</accession>
<reference evidence="1 2" key="1">
    <citation type="submission" date="2021-06" db="EMBL/GenBank/DDBJ databases">
        <authorList>
            <person name="Kallberg Y."/>
            <person name="Tangrot J."/>
            <person name="Rosling A."/>
        </authorList>
    </citation>
    <scope>NUCLEOTIDE SEQUENCE [LARGE SCALE GENOMIC DNA]</scope>
    <source>
        <strain evidence="1 2">120-4 pot B 10/14</strain>
    </source>
</reference>
<organism evidence="1 2">
    <name type="scientific">Gigaspora margarita</name>
    <dbReference type="NCBI Taxonomy" id="4874"/>
    <lineage>
        <taxon>Eukaryota</taxon>
        <taxon>Fungi</taxon>
        <taxon>Fungi incertae sedis</taxon>
        <taxon>Mucoromycota</taxon>
        <taxon>Glomeromycotina</taxon>
        <taxon>Glomeromycetes</taxon>
        <taxon>Diversisporales</taxon>
        <taxon>Gigasporaceae</taxon>
        <taxon>Gigaspora</taxon>
    </lineage>
</organism>
<evidence type="ECO:0000313" key="2">
    <source>
        <dbReference type="Proteomes" id="UP000789901"/>
    </source>
</evidence>
<proteinExistence type="predicted"/>
<evidence type="ECO:0000313" key="1">
    <source>
        <dbReference type="EMBL" id="CAG8498278.1"/>
    </source>
</evidence>
<sequence>MSFRMLPTLENLNLWKPKIMSFRNCIMCGDEEKENLNHLSSCKKLEKTWKEIENFTIKLIWITTEDKLQKDYKIQDLKKLLFGTSHKEAIKTRCLYMRGLFDRLIFNQLKQVFTRRKHISEIINATTFSIQECFYQLVWRERCEKVIE</sequence>
<dbReference type="Proteomes" id="UP000789901">
    <property type="component" value="Unassembled WGS sequence"/>
</dbReference>